<keyword evidence="2" id="KW-0175">Coiled coil</keyword>
<dbReference type="InterPro" id="IPR029050">
    <property type="entry name" value="Immunoprotect_excell_Ig-like"/>
</dbReference>
<evidence type="ECO:0000256" key="1">
    <source>
        <dbReference type="ARBA" id="ARBA00022729"/>
    </source>
</evidence>
<evidence type="ECO:0000313" key="4">
    <source>
        <dbReference type="EMBL" id="HIQ63135.1"/>
    </source>
</evidence>
<feature type="signal peptide" evidence="3">
    <location>
        <begin position="1"/>
        <end position="21"/>
    </location>
</feature>
<gene>
    <name evidence="4" type="ORF">IAA66_06055</name>
</gene>
<comment type="caution">
    <text evidence="4">The sequence shown here is derived from an EMBL/GenBank/DDBJ whole genome shotgun (WGS) entry which is preliminary data.</text>
</comment>
<accession>A0A9D0YYD7</accession>
<name>A0A9D0YYD7_9FIRM</name>
<reference evidence="4" key="2">
    <citation type="journal article" date="2021" name="PeerJ">
        <title>Extensive microbial diversity within the chicken gut microbiome revealed by metagenomics and culture.</title>
        <authorList>
            <person name="Gilroy R."/>
            <person name="Ravi A."/>
            <person name="Getino M."/>
            <person name="Pursley I."/>
            <person name="Horton D.L."/>
            <person name="Alikhan N.F."/>
            <person name="Baker D."/>
            <person name="Gharbi K."/>
            <person name="Hall N."/>
            <person name="Watson M."/>
            <person name="Adriaenssens E.M."/>
            <person name="Foster-Nyarko E."/>
            <person name="Jarju S."/>
            <person name="Secka A."/>
            <person name="Antonio M."/>
            <person name="Oren A."/>
            <person name="Chaudhuri R.R."/>
            <person name="La Ragione R."/>
            <person name="Hildebrand F."/>
            <person name="Pallen M.J."/>
        </authorList>
    </citation>
    <scope>NUCLEOTIDE SEQUENCE</scope>
    <source>
        <strain evidence="4">ChiHile30-977</strain>
    </source>
</reference>
<dbReference type="AlphaFoldDB" id="A0A9D0YYD7"/>
<protein>
    <recommendedName>
        <fullName evidence="6">DUF4352 domain-containing protein</fullName>
    </recommendedName>
</protein>
<evidence type="ECO:0000256" key="2">
    <source>
        <dbReference type="SAM" id="Coils"/>
    </source>
</evidence>
<reference evidence="4" key="1">
    <citation type="submission" date="2020-10" db="EMBL/GenBank/DDBJ databases">
        <authorList>
            <person name="Gilroy R."/>
        </authorList>
    </citation>
    <scope>NUCLEOTIDE SEQUENCE</scope>
    <source>
        <strain evidence="4">ChiHile30-977</strain>
    </source>
</reference>
<dbReference type="EMBL" id="DVFI01000092">
    <property type="protein sequence ID" value="HIQ63135.1"/>
    <property type="molecule type" value="Genomic_DNA"/>
</dbReference>
<evidence type="ECO:0008006" key="6">
    <source>
        <dbReference type="Google" id="ProtNLM"/>
    </source>
</evidence>
<proteinExistence type="predicted"/>
<feature type="coiled-coil region" evidence="2">
    <location>
        <begin position="21"/>
        <end position="48"/>
    </location>
</feature>
<feature type="chain" id="PRO_5038952143" description="DUF4352 domain-containing protein" evidence="3">
    <location>
        <begin position="22"/>
        <end position="217"/>
    </location>
</feature>
<keyword evidence="1 3" id="KW-0732">Signal</keyword>
<dbReference type="Gene3D" id="2.60.40.1240">
    <property type="match status" value="1"/>
</dbReference>
<evidence type="ECO:0000313" key="5">
    <source>
        <dbReference type="Proteomes" id="UP000886819"/>
    </source>
</evidence>
<dbReference type="Proteomes" id="UP000886819">
    <property type="component" value="Unassembled WGS sequence"/>
</dbReference>
<sequence>MLKKSFAILMACLLLPVAALAETDAERIADLEARVQALEEAVAALQGNAEAEPEERTEPVELEDAFPAAQGVEASAVSWDFLSRFSYYPSGSYFSRTLSASNGYVLVGVYMNVENGSDEDFMVSSLLDARMAYGDSYTTQPEETFFYRQSQNVYASGLRAIGARASASGCLLFALPEEAYRDEEPISLSFSVDGVAYTYTLRGSQMNLPLGSEEASF</sequence>
<organism evidence="4 5">
    <name type="scientific">Candidatus Avichristensenella intestinipullorum</name>
    <dbReference type="NCBI Taxonomy" id="2840693"/>
    <lineage>
        <taxon>Bacteria</taxon>
        <taxon>Bacillati</taxon>
        <taxon>Bacillota</taxon>
        <taxon>Clostridia</taxon>
        <taxon>Candidatus Avichristensenella</taxon>
    </lineage>
</organism>
<evidence type="ECO:0000256" key="3">
    <source>
        <dbReference type="SAM" id="SignalP"/>
    </source>
</evidence>